<feature type="compositionally biased region" description="Low complexity" evidence="2">
    <location>
        <begin position="52"/>
        <end position="62"/>
    </location>
</feature>
<evidence type="ECO:0000313" key="4">
    <source>
        <dbReference type="EMBL" id="KAF5351843.1"/>
    </source>
</evidence>
<name>A0A8H5D269_9AGAR</name>
<sequence>MDFHILIANNCGLLAWKFPSRMLITPYIMRLVYLCLLAVLVNGKGGGGKGASKGTSKGSKGSTSRKRPIIIVNNGGHKECRDSVTNQIVKCPPDKKAGIIAGAVIGGVVGLILIGGLVWWCRRRRNRGHSVTRALNVPLMSTRERKEYKHLGSEHGPSESKDKDVLESKTEPTSLSTMDNGPLGGFIHPIPVPPVAFTSSAGSSKSSGRDSVGNYSRQSLKSLDRLLGDHRDPRKLQKLVHKLYDNLKFEKDRADYADRRASEAIAYLRTICEEKLRATREISRLEEELKLYKIQYEEAQKEIFRAQGVIGEVDERRFQAEKEAADARSAMRKMRDQINVMNAQDEGRRQGLEEGFRKGREMGYREGLRMAESELENIARTGPPVSSSADAEMPPHSSAASQTLEPQIPPRHSRAPSNIPSRPPTAPPETPSSPSVLQATIPSVNQPVQPVSEMPEEPEVIRPRSVRALSPSPHIQPSAIPPDNFIPHLEEDNRIRLPPPHEFGRLPPSPEPSVAPALAGPAENEEPRMIPPKVSTNFRAASGHRSTSPTSASTTLSHMDMITDPYDTGRSPMSVIPESLSQEGSPDVRGAASLGRQPSLGAQSARLMGSNPGQPIYTRPRTTSGASSISFQPPVVPDADPRTSVSTTSSAAPNIMVLPPSASGAGSGEFSSNPRSRPIYGNPNMDSSGVSFISPIPEADSQPAHRIFLRSQPSESQMPSMISSGHMPGDLGYGPENTSGDSRNPPVIPHLDLYDNIDEEGDAVSSGFGSEDSLTTPPTKQEKLPSRAGSIRGAAGSALSHQAGGAGARSQMRAGGSQAGPSRAGSAVGAAADPNDGGAEEGYQPDWGEVYRSTFSVPLRFPQLPPDLQSASGRAPSRASSKRGKGSVLSMSSSRNGQ</sequence>
<feature type="compositionally biased region" description="Basic and acidic residues" evidence="2">
    <location>
        <begin position="148"/>
        <end position="170"/>
    </location>
</feature>
<evidence type="ECO:0000313" key="5">
    <source>
        <dbReference type="Proteomes" id="UP000559027"/>
    </source>
</evidence>
<evidence type="ECO:0000256" key="3">
    <source>
        <dbReference type="SAM" id="Phobius"/>
    </source>
</evidence>
<keyword evidence="5" id="KW-1185">Reference proteome</keyword>
<feature type="compositionally biased region" description="Polar residues" evidence="2">
    <location>
        <begin position="621"/>
        <end position="631"/>
    </location>
</feature>
<feature type="coiled-coil region" evidence="1">
    <location>
        <begin position="268"/>
        <end position="344"/>
    </location>
</feature>
<keyword evidence="1" id="KW-0175">Coiled coil</keyword>
<feature type="transmembrane region" description="Helical" evidence="3">
    <location>
        <begin position="97"/>
        <end position="120"/>
    </location>
</feature>
<dbReference type="OrthoDB" id="3069722at2759"/>
<feature type="region of interest" description="Disordered" evidence="2">
    <location>
        <begin position="621"/>
        <end position="649"/>
    </location>
</feature>
<feature type="region of interest" description="Disordered" evidence="2">
    <location>
        <begin position="712"/>
        <end position="746"/>
    </location>
</feature>
<feature type="region of interest" description="Disordered" evidence="2">
    <location>
        <begin position="859"/>
        <end position="898"/>
    </location>
</feature>
<feature type="region of interest" description="Disordered" evidence="2">
    <location>
        <begin position="46"/>
        <end position="66"/>
    </location>
</feature>
<feature type="region of interest" description="Disordered" evidence="2">
    <location>
        <begin position="380"/>
        <end position="437"/>
    </location>
</feature>
<organism evidence="4 5">
    <name type="scientific">Leucocoprinus leucothites</name>
    <dbReference type="NCBI Taxonomy" id="201217"/>
    <lineage>
        <taxon>Eukaryota</taxon>
        <taxon>Fungi</taxon>
        <taxon>Dikarya</taxon>
        <taxon>Basidiomycota</taxon>
        <taxon>Agaricomycotina</taxon>
        <taxon>Agaricomycetes</taxon>
        <taxon>Agaricomycetidae</taxon>
        <taxon>Agaricales</taxon>
        <taxon>Agaricineae</taxon>
        <taxon>Agaricaceae</taxon>
        <taxon>Leucocoprinus</taxon>
    </lineage>
</organism>
<evidence type="ECO:0000256" key="1">
    <source>
        <dbReference type="SAM" id="Coils"/>
    </source>
</evidence>
<dbReference type="EMBL" id="JAACJO010000012">
    <property type="protein sequence ID" value="KAF5351843.1"/>
    <property type="molecule type" value="Genomic_DNA"/>
</dbReference>
<keyword evidence="3" id="KW-0472">Membrane</keyword>
<feature type="transmembrane region" description="Helical" evidence="3">
    <location>
        <begin position="24"/>
        <end position="43"/>
    </location>
</feature>
<protein>
    <submittedName>
        <fullName evidence="4">Uncharacterized protein</fullName>
    </submittedName>
</protein>
<gene>
    <name evidence="4" type="ORF">D9756_007488</name>
</gene>
<proteinExistence type="predicted"/>
<feature type="region of interest" description="Disordered" evidence="2">
    <location>
        <begin position="662"/>
        <end position="682"/>
    </location>
</feature>
<feature type="region of interest" description="Disordered" evidence="2">
    <location>
        <begin position="148"/>
        <end position="183"/>
    </location>
</feature>
<feature type="region of interest" description="Disordered" evidence="2">
    <location>
        <begin position="760"/>
        <end position="847"/>
    </location>
</feature>
<keyword evidence="3" id="KW-0812">Transmembrane</keyword>
<evidence type="ECO:0000256" key="2">
    <source>
        <dbReference type="SAM" id="MobiDB-lite"/>
    </source>
</evidence>
<feature type="compositionally biased region" description="Pro residues" evidence="2">
    <location>
        <begin position="421"/>
        <end position="431"/>
    </location>
</feature>
<dbReference type="Proteomes" id="UP000559027">
    <property type="component" value="Unassembled WGS sequence"/>
</dbReference>
<feature type="compositionally biased region" description="Polar residues" evidence="2">
    <location>
        <begin position="712"/>
        <end position="723"/>
    </location>
</feature>
<accession>A0A8H5D269</accession>
<feature type="region of interest" description="Disordered" evidence="2">
    <location>
        <begin position="505"/>
        <end position="530"/>
    </location>
</feature>
<feature type="compositionally biased region" description="Low complexity" evidence="2">
    <location>
        <begin position="786"/>
        <end position="800"/>
    </location>
</feature>
<feature type="compositionally biased region" description="Polar residues" evidence="2">
    <location>
        <begin position="889"/>
        <end position="898"/>
    </location>
</feature>
<comment type="caution">
    <text evidence="4">The sequence shown here is derived from an EMBL/GenBank/DDBJ whole genome shotgun (WGS) entry which is preliminary data.</text>
</comment>
<dbReference type="CDD" id="cd12087">
    <property type="entry name" value="TM_EGFR-like"/>
    <property type="match status" value="1"/>
</dbReference>
<feature type="compositionally biased region" description="Low complexity" evidence="2">
    <location>
        <begin position="870"/>
        <end position="879"/>
    </location>
</feature>
<dbReference type="AlphaFoldDB" id="A0A8H5D269"/>
<reference evidence="4 5" key="1">
    <citation type="journal article" date="2020" name="ISME J.">
        <title>Uncovering the hidden diversity of litter-decomposition mechanisms in mushroom-forming fungi.</title>
        <authorList>
            <person name="Floudas D."/>
            <person name="Bentzer J."/>
            <person name="Ahren D."/>
            <person name="Johansson T."/>
            <person name="Persson P."/>
            <person name="Tunlid A."/>
        </authorList>
    </citation>
    <scope>NUCLEOTIDE SEQUENCE [LARGE SCALE GENOMIC DNA]</scope>
    <source>
        <strain evidence="4 5">CBS 146.42</strain>
    </source>
</reference>
<keyword evidence="3" id="KW-1133">Transmembrane helix</keyword>